<accession>E3N271</accession>
<dbReference type="PANTHER" id="PTHR31379:SF3">
    <property type="entry name" value="F-BOX C PROTEIN-RELATED"/>
    <property type="match status" value="1"/>
</dbReference>
<evidence type="ECO:0000313" key="1">
    <source>
        <dbReference type="EMBL" id="EFO83942.1"/>
    </source>
</evidence>
<gene>
    <name evidence="1" type="ORF">CRE_17405</name>
</gene>
<proteinExistence type="predicted"/>
<dbReference type="Proteomes" id="UP000008281">
    <property type="component" value="Unassembled WGS sequence"/>
</dbReference>
<dbReference type="HOGENOM" id="CLU_070168_0_0_1"/>
<dbReference type="eggNOG" id="ENOG502THT8">
    <property type="taxonomic scope" value="Eukaryota"/>
</dbReference>
<evidence type="ECO:0008006" key="3">
    <source>
        <dbReference type="Google" id="ProtNLM"/>
    </source>
</evidence>
<dbReference type="OrthoDB" id="5798207at2759"/>
<sequence length="275" mass="31957">MEVPTNKPLSYDASKAVLKSMNLETREAINKRIPSLRVIDSLFPYELEKVQMSTHRLNFNDREWFFIEKDNDLCDLMMSSGTQEAPIRRLDMSADAAYRKLFDAYIRNGTRIRTLYHTDIPEMLMEKDPKELRLKIKTCEKLILIPEENPLNLGQTLEKILGLQNQHLVLHYTRFSHLKDLVEIWLASDKPIGSRFSWGQAYYDDVLDIFMHYEKEKGAVPWKHPRLGNSFHAHGVKLSMGGGRSLVMFGGATKKYKWFDIAPWTFDIEVMAADV</sequence>
<dbReference type="PANTHER" id="PTHR31379">
    <property type="entry name" value="F-BOX C PROTEIN-RELATED-RELATED"/>
    <property type="match status" value="1"/>
</dbReference>
<protein>
    <recommendedName>
        <fullName evidence="3">DUF38 domain-containing protein</fullName>
    </recommendedName>
</protein>
<name>E3N271_CAERE</name>
<dbReference type="InterPro" id="IPR021942">
    <property type="entry name" value="DUF3557"/>
</dbReference>
<dbReference type="AlphaFoldDB" id="E3N271"/>
<organism evidence="2">
    <name type="scientific">Caenorhabditis remanei</name>
    <name type="common">Caenorhabditis vulgaris</name>
    <dbReference type="NCBI Taxonomy" id="31234"/>
    <lineage>
        <taxon>Eukaryota</taxon>
        <taxon>Metazoa</taxon>
        <taxon>Ecdysozoa</taxon>
        <taxon>Nematoda</taxon>
        <taxon>Chromadorea</taxon>
        <taxon>Rhabditida</taxon>
        <taxon>Rhabditina</taxon>
        <taxon>Rhabditomorpha</taxon>
        <taxon>Rhabditoidea</taxon>
        <taxon>Rhabditidae</taxon>
        <taxon>Peloderinae</taxon>
        <taxon>Caenorhabditis</taxon>
    </lineage>
</organism>
<dbReference type="EMBL" id="DS268511">
    <property type="protein sequence ID" value="EFO83942.1"/>
    <property type="molecule type" value="Genomic_DNA"/>
</dbReference>
<evidence type="ECO:0000313" key="2">
    <source>
        <dbReference type="Proteomes" id="UP000008281"/>
    </source>
</evidence>
<reference evidence="1" key="1">
    <citation type="submission" date="2007-07" db="EMBL/GenBank/DDBJ databases">
        <title>PCAP assembly of the Caenorhabditis remanei genome.</title>
        <authorList>
            <consortium name="The Caenorhabditis remanei Sequencing Consortium"/>
            <person name="Wilson R.K."/>
        </authorList>
    </citation>
    <scope>NUCLEOTIDE SEQUENCE [LARGE SCALE GENOMIC DNA]</scope>
    <source>
        <strain evidence="1">PB4641</strain>
    </source>
</reference>
<dbReference type="InParanoid" id="E3N271"/>
<keyword evidence="2" id="KW-1185">Reference proteome</keyword>